<dbReference type="GO" id="GO:0005739">
    <property type="term" value="C:mitochondrion"/>
    <property type="evidence" value="ECO:0007669"/>
    <property type="project" value="TreeGrafter"/>
</dbReference>
<dbReference type="PANTHER" id="PTHR47109">
    <property type="entry name" value="NUCLEOREDOXIN-LIKE PROTEIN 1"/>
    <property type="match status" value="1"/>
</dbReference>
<dbReference type="EMBL" id="JAOTOJ010000002">
    <property type="protein sequence ID" value="KAK9407455.1"/>
    <property type="molecule type" value="Genomic_DNA"/>
</dbReference>
<gene>
    <name evidence="1" type="ORF">NXF25_006229</name>
</gene>
<keyword evidence="2" id="KW-1185">Reference proteome</keyword>
<evidence type="ECO:0000313" key="2">
    <source>
        <dbReference type="Proteomes" id="UP001474421"/>
    </source>
</evidence>
<accession>A0AAW1BZM2</accession>
<comment type="caution">
    <text evidence="1">The sequence shown here is derived from an EMBL/GenBank/DDBJ whole genome shotgun (WGS) entry which is preliminary data.</text>
</comment>
<dbReference type="Proteomes" id="UP001474421">
    <property type="component" value="Unassembled WGS sequence"/>
</dbReference>
<dbReference type="AlphaFoldDB" id="A0AAW1BZM2"/>
<dbReference type="GO" id="GO:0045494">
    <property type="term" value="P:photoreceptor cell maintenance"/>
    <property type="evidence" value="ECO:0007669"/>
    <property type="project" value="InterPro"/>
</dbReference>
<reference evidence="1 2" key="1">
    <citation type="journal article" date="2024" name="Proc. Natl. Acad. Sci. U.S.A.">
        <title>The genetic regulatory architecture and epigenomic basis for age-related changes in rattlesnake venom.</title>
        <authorList>
            <person name="Hogan M.P."/>
            <person name="Holding M.L."/>
            <person name="Nystrom G.S."/>
            <person name="Colston T.J."/>
            <person name="Bartlett D.A."/>
            <person name="Mason A.J."/>
            <person name="Ellsworth S.A."/>
            <person name="Rautsaw R.M."/>
            <person name="Lawrence K.C."/>
            <person name="Strickland J.L."/>
            <person name="He B."/>
            <person name="Fraser P."/>
            <person name="Margres M.J."/>
            <person name="Gilbert D.M."/>
            <person name="Gibbs H.L."/>
            <person name="Parkinson C.L."/>
            <person name="Rokyta D.R."/>
        </authorList>
    </citation>
    <scope>NUCLEOTIDE SEQUENCE [LARGE SCALE GENOMIC DNA]</scope>
    <source>
        <strain evidence="1">DRR0105</strain>
    </source>
</reference>
<dbReference type="InterPro" id="IPR029520">
    <property type="entry name" value="RdCVF"/>
</dbReference>
<evidence type="ECO:0000313" key="1">
    <source>
        <dbReference type="EMBL" id="KAK9407455.1"/>
    </source>
</evidence>
<organism evidence="1 2">
    <name type="scientific">Crotalus adamanteus</name>
    <name type="common">Eastern diamondback rattlesnake</name>
    <dbReference type="NCBI Taxonomy" id="8729"/>
    <lineage>
        <taxon>Eukaryota</taxon>
        <taxon>Metazoa</taxon>
        <taxon>Chordata</taxon>
        <taxon>Craniata</taxon>
        <taxon>Vertebrata</taxon>
        <taxon>Euteleostomi</taxon>
        <taxon>Lepidosauria</taxon>
        <taxon>Squamata</taxon>
        <taxon>Bifurcata</taxon>
        <taxon>Unidentata</taxon>
        <taxon>Episquamata</taxon>
        <taxon>Toxicofera</taxon>
        <taxon>Serpentes</taxon>
        <taxon>Colubroidea</taxon>
        <taxon>Viperidae</taxon>
        <taxon>Crotalinae</taxon>
        <taxon>Crotalus</taxon>
    </lineage>
</organism>
<proteinExistence type="predicted"/>
<name>A0AAW1BZM2_CROAD</name>
<dbReference type="PANTHER" id="PTHR47109:SF1">
    <property type="entry name" value="NUCLEOREDOXIN-LIKE PROTEIN 1"/>
    <property type="match status" value="1"/>
</dbReference>
<protein>
    <submittedName>
        <fullName evidence="1">Nucleoredoxin-like 1</fullName>
    </submittedName>
</protein>
<sequence length="214" mass="23242">MRPLKGYWQCPAASSSRAAQPCPTQLQTQPAPDLIFGPASYRALALPVARMANVPRNAARALSCSEAQGTLAAGMQPAVSCLAAELADNWTQVVSPALAAIGVFCPARHPCPPHLSMELALRFSVTHPPVVVVLKPNGEVIDHNAVEEIKQLGTACFKNWQEAADLVDRSFLLSQDSEDVTLRSITDPIRRFKYKLAKNKRKMRSRDGDKGQVS</sequence>